<gene>
    <name evidence="1" type="ORF">A2938_01635</name>
</gene>
<name>A0A1G2NCJ2_9BACT</name>
<evidence type="ECO:0000313" key="2">
    <source>
        <dbReference type="Proteomes" id="UP000177797"/>
    </source>
</evidence>
<dbReference type="EMBL" id="MHSA01000023">
    <property type="protein sequence ID" value="OHA33814.1"/>
    <property type="molecule type" value="Genomic_DNA"/>
</dbReference>
<accession>A0A1G2NCJ2</accession>
<protein>
    <submittedName>
        <fullName evidence="1">Uncharacterized protein</fullName>
    </submittedName>
</protein>
<sequence length="149" mass="17202">MASEYNCIKITAIWGMGGHEEHYVLRCWDLTKPECSQFMPCPTEIAQELEDLMKSSSSGSGKTKTRWSLCHRGNRVEIHLMQGSMPCKFTFDHKTLRELIVKACSKVSYKLEEIRCRKPTEDYADMNTDAYFKRCGLYFPALELEVGEE</sequence>
<evidence type="ECO:0000313" key="1">
    <source>
        <dbReference type="EMBL" id="OHA33814.1"/>
    </source>
</evidence>
<reference evidence="1 2" key="1">
    <citation type="journal article" date="2016" name="Nat. Commun.">
        <title>Thousands of microbial genomes shed light on interconnected biogeochemical processes in an aquifer system.</title>
        <authorList>
            <person name="Anantharaman K."/>
            <person name="Brown C.T."/>
            <person name="Hug L.A."/>
            <person name="Sharon I."/>
            <person name="Castelle C.J."/>
            <person name="Probst A.J."/>
            <person name="Thomas B.C."/>
            <person name="Singh A."/>
            <person name="Wilkins M.J."/>
            <person name="Karaoz U."/>
            <person name="Brodie E.L."/>
            <person name="Williams K.H."/>
            <person name="Hubbard S.S."/>
            <person name="Banfield J.F."/>
        </authorList>
    </citation>
    <scope>NUCLEOTIDE SEQUENCE [LARGE SCALE GENOMIC DNA]</scope>
</reference>
<dbReference type="AlphaFoldDB" id="A0A1G2NCJ2"/>
<comment type="caution">
    <text evidence="1">The sequence shown here is derived from an EMBL/GenBank/DDBJ whole genome shotgun (WGS) entry which is preliminary data.</text>
</comment>
<proteinExistence type="predicted"/>
<dbReference type="Proteomes" id="UP000177797">
    <property type="component" value="Unassembled WGS sequence"/>
</dbReference>
<organism evidence="1 2">
    <name type="scientific">Candidatus Taylorbacteria bacterium RIFCSPLOWO2_01_FULL_48_100</name>
    <dbReference type="NCBI Taxonomy" id="1802322"/>
    <lineage>
        <taxon>Bacteria</taxon>
        <taxon>Candidatus Tayloriibacteriota</taxon>
    </lineage>
</organism>